<dbReference type="InterPro" id="IPR008889">
    <property type="entry name" value="VQ"/>
</dbReference>
<feature type="region of interest" description="Disordered" evidence="4">
    <location>
        <begin position="157"/>
        <end position="229"/>
    </location>
</feature>
<protein>
    <recommendedName>
        <fullName evidence="5">VQ domain-containing protein</fullName>
    </recommendedName>
</protein>
<sequence>METATKPGDSRNPSSTTSSSSASSSIINGSLHHHIVTRSDHYPTTFVQADSSTFKQVVQMLTGSSSPRSPDSPRPPPSPSGKSTFVIPPVKTTQPKRHSSGNKLYERRSNSNSLKNSLMINTLMIGAGSPRFSPRNQEILSPSCLDFPKLALNSPVTPLKHGGGGDGSDGDPFDRMSPLSEEERAISEKGYYLHRSPISTPRETEPQLLPLFPVTSPRVSAASPDNSTS</sequence>
<evidence type="ECO:0000256" key="2">
    <source>
        <dbReference type="ARBA" id="ARBA00022553"/>
    </source>
</evidence>
<keyword evidence="7" id="KW-1185">Reference proteome</keyword>
<feature type="region of interest" description="Disordered" evidence="4">
    <location>
        <begin position="1"/>
        <end position="26"/>
    </location>
</feature>
<evidence type="ECO:0000313" key="6">
    <source>
        <dbReference type="EMBL" id="KAG2309806.1"/>
    </source>
</evidence>
<comment type="caution">
    <text evidence="6">The sequence shown here is derived from an EMBL/GenBank/DDBJ whole genome shotgun (WGS) entry which is preliminary data.</text>
</comment>
<reference evidence="6 7" key="1">
    <citation type="submission" date="2020-02" db="EMBL/GenBank/DDBJ databases">
        <authorList>
            <person name="Ma Q."/>
            <person name="Huang Y."/>
            <person name="Song X."/>
            <person name="Pei D."/>
        </authorList>
    </citation>
    <scope>NUCLEOTIDE SEQUENCE [LARGE SCALE GENOMIC DNA]</scope>
    <source>
        <strain evidence="6">Sxm20200214</strain>
        <tissue evidence="6">Leaf</tissue>
    </source>
</reference>
<dbReference type="GO" id="GO:0005634">
    <property type="term" value="C:nucleus"/>
    <property type="evidence" value="ECO:0007669"/>
    <property type="project" value="UniProtKB-SubCell"/>
</dbReference>
<feature type="compositionally biased region" description="Pro residues" evidence="4">
    <location>
        <begin position="70"/>
        <end position="79"/>
    </location>
</feature>
<dbReference type="PANTHER" id="PTHR33402">
    <property type="entry name" value="VQ MOTIF-CONTAINING PROTEIN 11-LIKE"/>
    <property type="match status" value="1"/>
</dbReference>
<name>A0A8X7VEK6_BRACI</name>
<evidence type="ECO:0000313" key="7">
    <source>
        <dbReference type="Proteomes" id="UP000886595"/>
    </source>
</evidence>
<feature type="domain" description="VQ" evidence="5">
    <location>
        <begin position="42"/>
        <end position="67"/>
    </location>
</feature>
<evidence type="ECO:0000256" key="4">
    <source>
        <dbReference type="SAM" id="MobiDB-lite"/>
    </source>
</evidence>
<evidence type="ECO:0000259" key="5">
    <source>
        <dbReference type="Pfam" id="PF05678"/>
    </source>
</evidence>
<gene>
    <name evidence="6" type="ORF">Bca52824_029554</name>
</gene>
<dbReference type="PANTHER" id="PTHR33402:SF44">
    <property type="entry name" value="VQ MOTIF-CONTAINING PROTEIN 19"/>
    <property type="match status" value="1"/>
</dbReference>
<keyword evidence="2" id="KW-0597">Phosphoprotein</keyword>
<proteinExistence type="predicted"/>
<comment type="subcellular location">
    <subcellularLocation>
        <location evidence="1">Nucleus</location>
    </subcellularLocation>
</comment>
<dbReference type="AlphaFoldDB" id="A0A8X7VEK6"/>
<keyword evidence="3" id="KW-0539">Nucleus</keyword>
<accession>A0A8X7VEK6</accession>
<dbReference type="Pfam" id="PF05678">
    <property type="entry name" value="VQ"/>
    <property type="match status" value="1"/>
</dbReference>
<dbReference type="EMBL" id="JAAMPC010000006">
    <property type="protein sequence ID" value="KAG2309806.1"/>
    <property type="molecule type" value="Genomic_DNA"/>
</dbReference>
<dbReference type="Proteomes" id="UP000886595">
    <property type="component" value="Unassembled WGS sequence"/>
</dbReference>
<feature type="compositionally biased region" description="Low complexity" evidence="4">
    <location>
        <begin position="14"/>
        <end position="25"/>
    </location>
</feature>
<evidence type="ECO:0000256" key="1">
    <source>
        <dbReference type="ARBA" id="ARBA00004123"/>
    </source>
</evidence>
<feature type="region of interest" description="Disordered" evidence="4">
    <location>
        <begin position="59"/>
        <end position="111"/>
    </location>
</feature>
<dbReference type="InterPro" id="IPR039611">
    <property type="entry name" value="VQ_4/11/13/19/31/33"/>
</dbReference>
<dbReference type="OrthoDB" id="784396at2759"/>
<evidence type="ECO:0000256" key="3">
    <source>
        <dbReference type="ARBA" id="ARBA00023242"/>
    </source>
</evidence>
<organism evidence="6 7">
    <name type="scientific">Brassica carinata</name>
    <name type="common">Ethiopian mustard</name>
    <name type="synonym">Abyssinian cabbage</name>
    <dbReference type="NCBI Taxonomy" id="52824"/>
    <lineage>
        <taxon>Eukaryota</taxon>
        <taxon>Viridiplantae</taxon>
        <taxon>Streptophyta</taxon>
        <taxon>Embryophyta</taxon>
        <taxon>Tracheophyta</taxon>
        <taxon>Spermatophyta</taxon>
        <taxon>Magnoliopsida</taxon>
        <taxon>eudicotyledons</taxon>
        <taxon>Gunneridae</taxon>
        <taxon>Pentapetalae</taxon>
        <taxon>rosids</taxon>
        <taxon>malvids</taxon>
        <taxon>Brassicales</taxon>
        <taxon>Brassicaceae</taxon>
        <taxon>Brassiceae</taxon>
        <taxon>Brassica</taxon>
    </lineage>
</organism>